<keyword evidence="5" id="KW-1185">Reference proteome</keyword>
<dbReference type="PRINTS" id="PR00050">
    <property type="entry name" value="COLDSHOCK"/>
</dbReference>
<dbReference type="PANTHER" id="PTHR46565:SF20">
    <property type="entry name" value="COLD SHOCK DOMAIN-CONTAINING PROTEIN 4"/>
    <property type="match status" value="1"/>
</dbReference>
<dbReference type="PROSITE" id="PS00352">
    <property type="entry name" value="CSD_1"/>
    <property type="match status" value="1"/>
</dbReference>
<protein>
    <recommendedName>
        <fullName evidence="3">CSD domain-containing protein</fullName>
    </recommendedName>
</protein>
<dbReference type="EMBL" id="JALLPJ020001189">
    <property type="protein sequence ID" value="KAL3774541.1"/>
    <property type="molecule type" value="Genomic_DNA"/>
</dbReference>
<feature type="chain" id="PRO_5044837260" description="CSD domain-containing protein" evidence="2">
    <location>
        <begin position="18"/>
        <end position="121"/>
    </location>
</feature>
<dbReference type="SUPFAM" id="SSF50249">
    <property type="entry name" value="Nucleic acid-binding proteins"/>
    <property type="match status" value="1"/>
</dbReference>
<dbReference type="CDD" id="cd04458">
    <property type="entry name" value="CSP_CDS"/>
    <property type="match status" value="1"/>
</dbReference>
<evidence type="ECO:0000256" key="2">
    <source>
        <dbReference type="SAM" id="SignalP"/>
    </source>
</evidence>
<comment type="caution">
    <text evidence="4">The sequence shown here is derived from an EMBL/GenBank/DDBJ whole genome shotgun (WGS) entry which is preliminary data.</text>
</comment>
<reference evidence="4 5" key="1">
    <citation type="submission" date="2024-10" db="EMBL/GenBank/DDBJ databases">
        <title>Updated reference genomes for cyclostephanoid diatoms.</title>
        <authorList>
            <person name="Roberts W.R."/>
            <person name="Alverson A.J."/>
        </authorList>
    </citation>
    <scope>NUCLEOTIDE SEQUENCE [LARGE SCALE GENOMIC DNA]</scope>
    <source>
        <strain evidence="4 5">AJA010-31</strain>
    </source>
</reference>
<organism evidence="4 5">
    <name type="scientific">Cyclotella atomus</name>
    <dbReference type="NCBI Taxonomy" id="382360"/>
    <lineage>
        <taxon>Eukaryota</taxon>
        <taxon>Sar</taxon>
        <taxon>Stramenopiles</taxon>
        <taxon>Ochrophyta</taxon>
        <taxon>Bacillariophyta</taxon>
        <taxon>Coscinodiscophyceae</taxon>
        <taxon>Thalassiosirophycidae</taxon>
        <taxon>Stephanodiscales</taxon>
        <taxon>Stephanodiscaceae</taxon>
        <taxon>Cyclotella</taxon>
    </lineage>
</organism>
<dbReference type="Pfam" id="PF00313">
    <property type="entry name" value="CSD"/>
    <property type="match status" value="1"/>
</dbReference>
<dbReference type="InterPro" id="IPR019844">
    <property type="entry name" value="CSD_CS"/>
</dbReference>
<dbReference type="Proteomes" id="UP001530400">
    <property type="component" value="Unassembled WGS sequence"/>
</dbReference>
<evidence type="ECO:0000313" key="4">
    <source>
        <dbReference type="EMBL" id="KAL3774541.1"/>
    </source>
</evidence>
<dbReference type="AlphaFoldDB" id="A0ABD3NEM2"/>
<evidence type="ECO:0000256" key="1">
    <source>
        <dbReference type="SAM" id="MobiDB-lite"/>
    </source>
</evidence>
<dbReference type="InterPro" id="IPR011129">
    <property type="entry name" value="CSD"/>
</dbReference>
<feature type="signal peptide" evidence="2">
    <location>
        <begin position="1"/>
        <end position="17"/>
    </location>
</feature>
<proteinExistence type="predicted"/>
<name>A0ABD3NEM2_9STRA</name>
<feature type="domain" description="CSD" evidence="3">
    <location>
        <begin position="35"/>
        <end position="101"/>
    </location>
</feature>
<dbReference type="Gene3D" id="2.40.50.140">
    <property type="entry name" value="Nucleic acid-binding proteins"/>
    <property type="match status" value="1"/>
</dbReference>
<evidence type="ECO:0000313" key="5">
    <source>
        <dbReference type="Proteomes" id="UP001530400"/>
    </source>
</evidence>
<dbReference type="PANTHER" id="PTHR46565">
    <property type="entry name" value="COLD SHOCK DOMAIN PROTEIN 2"/>
    <property type="match status" value="1"/>
</dbReference>
<evidence type="ECO:0000259" key="3">
    <source>
        <dbReference type="PROSITE" id="PS51857"/>
    </source>
</evidence>
<dbReference type="InterPro" id="IPR012340">
    <property type="entry name" value="NA-bd_OB-fold"/>
</dbReference>
<dbReference type="SMART" id="SM00357">
    <property type="entry name" value="CSP"/>
    <property type="match status" value="1"/>
</dbReference>
<keyword evidence="2" id="KW-0732">Signal</keyword>
<accession>A0ABD3NEM2</accession>
<sequence length="121" mass="12794">MKTAAFTILSLAAVASGFTPAQQFGQRSTALYAEVMTGSVKWFDTAKGFGFIVPDDGSNDVFVHQTAIKAEGFRSLAEGESVEFKISTDANGKSKAVDVTGPDGSDVQGAPYNANKGYDEW</sequence>
<feature type="region of interest" description="Disordered" evidence="1">
    <location>
        <begin position="93"/>
        <end position="121"/>
    </location>
</feature>
<dbReference type="InterPro" id="IPR002059">
    <property type="entry name" value="CSP_DNA-bd"/>
</dbReference>
<gene>
    <name evidence="4" type="ORF">ACHAWO_003992</name>
</gene>
<dbReference type="PROSITE" id="PS51857">
    <property type="entry name" value="CSD_2"/>
    <property type="match status" value="1"/>
</dbReference>